<reference evidence="2" key="1">
    <citation type="journal article" date="2022" name="ISME J.">
        <title>Identification of active gaseous-alkane degraders at natural gas seeps.</title>
        <authorList>
            <person name="Farhan Ul Haque M."/>
            <person name="Hernandez M."/>
            <person name="Crombie A.T."/>
            <person name="Murrell J.C."/>
        </authorList>
    </citation>
    <scope>NUCLEOTIDE SEQUENCE</scope>
    <source>
        <strain evidence="2">PC2</strain>
    </source>
</reference>
<evidence type="ECO:0000313" key="2">
    <source>
        <dbReference type="EMBL" id="MCI4683709.1"/>
    </source>
</evidence>
<name>A0ABS9Z7R9_9HYPH</name>
<dbReference type="EMBL" id="JAIVFP010000001">
    <property type="protein sequence ID" value="MCI4683709.1"/>
    <property type="molecule type" value="Genomic_DNA"/>
</dbReference>
<dbReference type="RefSeq" id="WP_243067645.1">
    <property type="nucleotide sequence ID" value="NZ_JAIVFK010000016.1"/>
</dbReference>
<proteinExistence type="predicted"/>
<protein>
    <submittedName>
        <fullName evidence="2">Uncharacterized protein</fullName>
    </submittedName>
</protein>
<keyword evidence="3" id="KW-1185">Reference proteome</keyword>
<feature type="compositionally biased region" description="Basic and acidic residues" evidence="1">
    <location>
        <begin position="9"/>
        <end position="19"/>
    </location>
</feature>
<sequence>MKAAPAAKSGDEGAEKSERPTFAGIADLADEFVRLHGSSPLTIDVRFRAAGVGVPRFDGGVGRR</sequence>
<gene>
    <name evidence="2" type="ORF">K2U94_13200</name>
</gene>
<organism evidence="2 3">
    <name type="scientific">Candidatus Rhodoblastus alkanivorans</name>
    <dbReference type="NCBI Taxonomy" id="2954117"/>
    <lineage>
        <taxon>Bacteria</taxon>
        <taxon>Pseudomonadati</taxon>
        <taxon>Pseudomonadota</taxon>
        <taxon>Alphaproteobacteria</taxon>
        <taxon>Hyphomicrobiales</taxon>
        <taxon>Rhodoblastaceae</taxon>
        <taxon>Rhodoblastus</taxon>
    </lineage>
</organism>
<evidence type="ECO:0000256" key="1">
    <source>
        <dbReference type="SAM" id="MobiDB-lite"/>
    </source>
</evidence>
<evidence type="ECO:0000313" key="3">
    <source>
        <dbReference type="Proteomes" id="UP001139104"/>
    </source>
</evidence>
<accession>A0ABS9Z7R9</accession>
<feature type="region of interest" description="Disordered" evidence="1">
    <location>
        <begin position="1"/>
        <end position="21"/>
    </location>
</feature>
<dbReference type="Proteomes" id="UP001139104">
    <property type="component" value="Unassembled WGS sequence"/>
</dbReference>
<comment type="caution">
    <text evidence="2">The sequence shown here is derived from an EMBL/GenBank/DDBJ whole genome shotgun (WGS) entry which is preliminary data.</text>
</comment>